<dbReference type="AlphaFoldDB" id="A0A2Z7A2D5"/>
<evidence type="ECO:0000313" key="2">
    <source>
        <dbReference type="Proteomes" id="UP000250235"/>
    </source>
</evidence>
<dbReference type="EMBL" id="KV060308">
    <property type="protein sequence ID" value="KZV06786.1"/>
    <property type="molecule type" value="Genomic_DNA"/>
</dbReference>
<sequence>MLSAETVMRAMLNENAESLKNTIQYAVIFVYGSSDINHPTSPLLPPRKDPLLHNCTSAATV</sequence>
<keyword evidence="2" id="KW-1185">Reference proteome</keyword>
<gene>
    <name evidence="1" type="ORF">F511_45732</name>
</gene>
<protein>
    <submittedName>
        <fullName evidence="1">Mitochondrial Rho GTPase 1-like</fullName>
    </submittedName>
</protein>
<proteinExistence type="predicted"/>
<dbReference type="Proteomes" id="UP000250235">
    <property type="component" value="Unassembled WGS sequence"/>
</dbReference>
<reference evidence="1 2" key="1">
    <citation type="journal article" date="2015" name="Proc. Natl. Acad. Sci. U.S.A.">
        <title>The resurrection genome of Boea hygrometrica: A blueprint for survival of dehydration.</title>
        <authorList>
            <person name="Xiao L."/>
            <person name="Yang G."/>
            <person name="Zhang L."/>
            <person name="Yang X."/>
            <person name="Zhao S."/>
            <person name="Ji Z."/>
            <person name="Zhou Q."/>
            <person name="Hu M."/>
            <person name="Wang Y."/>
            <person name="Chen M."/>
            <person name="Xu Y."/>
            <person name="Jin H."/>
            <person name="Xiao X."/>
            <person name="Hu G."/>
            <person name="Bao F."/>
            <person name="Hu Y."/>
            <person name="Wan P."/>
            <person name="Li L."/>
            <person name="Deng X."/>
            <person name="Kuang T."/>
            <person name="Xiang C."/>
            <person name="Zhu J.K."/>
            <person name="Oliver M.J."/>
            <person name="He Y."/>
        </authorList>
    </citation>
    <scope>NUCLEOTIDE SEQUENCE [LARGE SCALE GENOMIC DNA]</scope>
    <source>
        <strain evidence="2">cv. XS01</strain>
    </source>
</reference>
<evidence type="ECO:0000313" key="1">
    <source>
        <dbReference type="EMBL" id="KZV06786.1"/>
    </source>
</evidence>
<accession>A0A2Z7A2D5</accession>
<name>A0A2Z7A2D5_9LAMI</name>
<organism evidence="1 2">
    <name type="scientific">Dorcoceras hygrometricum</name>
    <dbReference type="NCBI Taxonomy" id="472368"/>
    <lineage>
        <taxon>Eukaryota</taxon>
        <taxon>Viridiplantae</taxon>
        <taxon>Streptophyta</taxon>
        <taxon>Embryophyta</taxon>
        <taxon>Tracheophyta</taxon>
        <taxon>Spermatophyta</taxon>
        <taxon>Magnoliopsida</taxon>
        <taxon>eudicotyledons</taxon>
        <taxon>Gunneridae</taxon>
        <taxon>Pentapetalae</taxon>
        <taxon>asterids</taxon>
        <taxon>lamiids</taxon>
        <taxon>Lamiales</taxon>
        <taxon>Gesneriaceae</taxon>
        <taxon>Didymocarpoideae</taxon>
        <taxon>Trichosporeae</taxon>
        <taxon>Loxocarpinae</taxon>
        <taxon>Dorcoceras</taxon>
    </lineage>
</organism>